<dbReference type="AlphaFoldDB" id="A0A8T2GIF3"/>
<protein>
    <recommendedName>
        <fullName evidence="4">Transmembrane protein</fullName>
    </recommendedName>
</protein>
<dbReference type="EMBL" id="JAEFBK010000001">
    <property type="protein sequence ID" value="KAG7647096.1"/>
    <property type="molecule type" value="Genomic_DNA"/>
</dbReference>
<accession>A0A8T2GIF3</accession>
<organism evidence="2 3">
    <name type="scientific">Arabidopsis thaliana x Arabidopsis arenosa</name>
    <dbReference type="NCBI Taxonomy" id="1240361"/>
    <lineage>
        <taxon>Eukaryota</taxon>
        <taxon>Viridiplantae</taxon>
        <taxon>Streptophyta</taxon>
        <taxon>Embryophyta</taxon>
        <taxon>Tracheophyta</taxon>
        <taxon>Spermatophyta</taxon>
        <taxon>Magnoliopsida</taxon>
        <taxon>eudicotyledons</taxon>
        <taxon>Gunneridae</taxon>
        <taxon>Pentapetalae</taxon>
        <taxon>rosids</taxon>
        <taxon>malvids</taxon>
        <taxon>Brassicales</taxon>
        <taxon>Brassicaceae</taxon>
        <taxon>Camelineae</taxon>
        <taxon>Arabidopsis</taxon>
    </lineage>
</organism>
<evidence type="ECO:0000313" key="2">
    <source>
        <dbReference type="EMBL" id="KAG7647096.1"/>
    </source>
</evidence>
<dbReference type="Proteomes" id="UP000694240">
    <property type="component" value="Chromosome 1"/>
</dbReference>
<keyword evidence="1" id="KW-0472">Membrane</keyword>
<gene>
    <name evidence="2" type="ORF">ISN45_At01g021660</name>
</gene>
<feature type="transmembrane region" description="Helical" evidence="1">
    <location>
        <begin position="87"/>
        <end position="110"/>
    </location>
</feature>
<evidence type="ECO:0008006" key="4">
    <source>
        <dbReference type="Google" id="ProtNLM"/>
    </source>
</evidence>
<sequence length="111" mass="12773">MGILNYKNFKINTCLALYYKIKIIFCYLCSPEFMVPTATGGVLPHIPRHLRHSATKEVGRQCLWHNTWHSLSDFASPPIVNNAISSIVIHTTLMIFFILILFSLLLVFFIF</sequence>
<evidence type="ECO:0000313" key="3">
    <source>
        <dbReference type="Proteomes" id="UP000694240"/>
    </source>
</evidence>
<comment type="caution">
    <text evidence="2">The sequence shown here is derived from an EMBL/GenBank/DDBJ whole genome shotgun (WGS) entry which is preliminary data.</text>
</comment>
<name>A0A8T2GIF3_9BRAS</name>
<keyword evidence="1" id="KW-1133">Transmembrane helix</keyword>
<keyword evidence="3" id="KW-1185">Reference proteome</keyword>
<proteinExistence type="predicted"/>
<evidence type="ECO:0000256" key="1">
    <source>
        <dbReference type="SAM" id="Phobius"/>
    </source>
</evidence>
<keyword evidence="1" id="KW-0812">Transmembrane</keyword>
<reference evidence="2 3" key="1">
    <citation type="submission" date="2020-12" db="EMBL/GenBank/DDBJ databases">
        <title>Concerted genomic and epigenomic changes stabilize Arabidopsis allopolyploids.</title>
        <authorList>
            <person name="Chen Z."/>
        </authorList>
    </citation>
    <scope>NUCLEOTIDE SEQUENCE [LARGE SCALE GENOMIC DNA]</scope>
    <source>
        <strain evidence="2">Allo738</strain>
        <tissue evidence="2">Leaf</tissue>
    </source>
</reference>